<keyword evidence="1" id="KW-0597">Phosphoprotein</keyword>
<evidence type="ECO:0000259" key="2">
    <source>
        <dbReference type="PROSITE" id="PS50110"/>
    </source>
</evidence>
<dbReference type="EMBL" id="JACPNR010000004">
    <property type="protein sequence ID" value="MBI2677567.1"/>
    <property type="molecule type" value="Genomic_DNA"/>
</dbReference>
<sequence length="123" mass="13344">MKPLTVVVAQCDPKSAESLAASLHSHFKAVHVARDLEELRRSIAKHRADLVVVDLELVSLPQVEHLRKEMPATQVVCTHRLADDERWAGALAAGALDCCHTSDIRGIVLAADHDHAMARSTAA</sequence>
<dbReference type="PROSITE" id="PS50110">
    <property type="entry name" value="RESPONSE_REGULATORY"/>
    <property type="match status" value="1"/>
</dbReference>
<gene>
    <name evidence="3" type="ORF">HYX28_02160</name>
</gene>
<feature type="modified residue" description="4-aspartylphosphate" evidence="1">
    <location>
        <position position="54"/>
    </location>
</feature>
<name>A0A932A6P5_9BACT</name>
<comment type="caution">
    <text evidence="3">The sequence shown here is derived from an EMBL/GenBank/DDBJ whole genome shotgun (WGS) entry which is preliminary data.</text>
</comment>
<organism evidence="3 4">
    <name type="scientific">Candidatus Korobacter versatilis</name>
    <dbReference type="NCBI Taxonomy" id="658062"/>
    <lineage>
        <taxon>Bacteria</taxon>
        <taxon>Pseudomonadati</taxon>
        <taxon>Acidobacteriota</taxon>
        <taxon>Terriglobia</taxon>
        <taxon>Terriglobales</taxon>
        <taxon>Candidatus Korobacteraceae</taxon>
        <taxon>Candidatus Korobacter</taxon>
    </lineage>
</organism>
<dbReference type="GO" id="GO:0000160">
    <property type="term" value="P:phosphorelay signal transduction system"/>
    <property type="evidence" value="ECO:0007669"/>
    <property type="project" value="InterPro"/>
</dbReference>
<evidence type="ECO:0000313" key="3">
    <source>
        <dbReference type="EMBL" id="MBI2677567.1"/>
    </source>
</evidence>
<accession>A0A932A6P5</accession>
<protein>
    <recommendedName>
        <fullName evidence="2">Response regulatory domain-containing protein</fullName>
    </recommendedName>
</protein>
<dbReference type="InterPro" id="IPR001789">
    <property type="entry name" value="Sig_transdc_resp-reg_receiver"/>
</dbReference>
<evidence type="ECO:0000313" key="4">
    <source>
        <dbReference type="Proteomes" id="UP000779809"/>
    </source>
</evidence>
<dbReference type="AlphaFoldDB" id="A0A932A6P5"/>
<dbReference type="SUPFAM" id="SSF52172">
    <property type="entry name" value="CheY-like"/>
    <property type="match status" value="1"/>
</dbReference>
<dbReference type="Proteomes" id="UP000779809">
    <property type="component" value="Unassembled WGS sequence"/>
</dbReference>
<proteinExistence type="predicted"/>
<evidence type="ECO:0000256" key="1">
    <source>
        <dbReference type="PROSITE-ProRule" id="PRU00169"/>
    </source>
</evidence>
<dbReference type="Gene3D" id="3.40.50.2300">
    <property type="match status" value="1"/>
</dbReference>
<reference evidence="3" key="1">
    <citation type="submission" date="2020-07" db="EMBL/GenBank/DDBJ databases">
        <title>Huge and variable diversity of episymbiotic CPR bacteria and DPANN archaea in groundwater ecosystems.</title>
        <authorList>
            <person name="He C.Y."/>
            <person name="Keren R."/>
            <person name="Whittaker M."/>
            <person name="Farag I.F."/>
            <person name="Doudna J."/>
            <person name="Cate J.H.D."/>
            <person name="Banfield J.F."/>
        </authorList>
    </citation>
    <scope>NUCLEOTIDE SEQUENCE</scope>
    <source>
        <strain evidence="3">NC_groundwater_580_Pr5_B-0.1um_64_19</strain>
    </source>
</reference>
<feature type="domain" description="Response regulatory" evidence="2">
    <location>
        <begin position="5"/>
        <end position="116"/>
    </location>
</feature>
<dbReference type="InterPro" id="IPR011006">
    <property type="entry name" value="CheY-like_superfamily"/>
</dbReference>